<keyword evidence="2" id="KW-1185">Reference proteome</keyword>
<organism evidence="1 2">
    <name type="scientific">Yersinia mollaretii (strain ATCC 43969 / DSM 18520 / CIP 103324 / CNY 7263 / WAIP 204)</name>
    <dbReference type="NCBI Taxonomy" id="349967"/>
    <lineage>
        <taxon>Bacteria</taxon>
        <taxon>Pseudomonadati</taxon>
        <taxon>Pseudomonadota</taxon>
        <taxon>Gammaproteobacteria</taxon>
        <taxon>Enterobacterales</taxon>
        <taxon>Yersiniaceae</taxon>
        <taxon>Yersinia</taxon>
    </lineage>
</organism>
<dbReference type="Proteomes" id="UP000003027">
    <property type="component" value="Unassembled WGS sequence"/>
</dbReference>
<protein>
    <submittedName>
        <fullName evidence="1">Glycine/D-amino acid oxidase (Deaminating)</fullName>
    </submittedName>
</protein>
<accession>A0ABM9YDB8</accession>
<evidence type="ECO:0000313" key="2">
    <source>
        <dbReference type="Proteomes" id="UP000003027"/>
    </source>
</evidence>
<dbReference type="InterPro" id="IPR036188">
    <property type="entry name" value="FAD/NAD-bd_sf"/>
</dbReference>
<dbReference type="Gene3D" id="3.50.50.60">
    <property type="entry name" value="FAD/NAD(P)-binding domain"/>
    <property type="match status" value="1"/>
</dbReference>
<reference evidence="1" key="1">
    <citation type="submission" date="2008-12" db="EMBL/GenBank/DDBJ databases">
        <title>Annotation of the Yersinia mollaretii ATCC 43969 genome.</title>
        <authorList>
            <person name="Read T.D."/>
            <person name="Akmal A."/>
            <person name="Bishop-Lilly K."/>
            <person name="Chen P.E."/>
            <person name="Cook C."/>
            <person name="Kiley M.P."/>
            <person name="Lentz S."/>
            <person name="Mateczun A."/>
            <person name="Nagarajan N."/>
            <person name="Nolan N."/>
            <person name="Osborne B.I."/>
            <person name="Pop M."/>
            <person name="Sozhamannan S."/>
            <person name="Stewart A.C."/>
            <person name="Sulakvelidze A."/>
            <person name="Thomason B."/>
            <person name="Willner K."/>
            <person name="Zwick M.E."/>
        </authorList>
    </citation>
    <scope>NUCLEOTIDE SEQUENCE [LARGE SCALE GENOMIC DNA]</scope>
    <source>
        <strain evidence="1">ATCC 43969</strain>
    </source>
</reference>
<sequence>MVVTGLSGHGFKFATALGEVAAFFAQNKPSPIDISAFSLSRFAHP</sequence>
<evidence type="ECO:0000313" key="1">
    <source>
        <dbReference type="EMBL" id="EEQ11961.1"/>
    </source>
</evidence>
<gene>
    <name evidence="1" type="ORF">ymoll0001_23500</name>
</gene>
<dbReference type="EMBL" id="AALD02000004">
    <property type="protein sequence ID" value="EEQ11961.1"/>
    <property type="molecule type" value="Genomic_DNA"/>
</dbReference>
<name>A0ABM9YDB8_YERMW</name>
<comment type="caution">
    <text evidence="1">The sequence shown here is derived from an EMBL/GenBank/DDBJ whole genome shotgun (WGS) entry which is preliminary data.</text>
</comment>
<proteinExistence type="predicted"/>